<protein>
    <submittedName>
        <fullName evidence="1">Uncharacterized protein</fullName>
    </submittedName>
</protein>
<dbReference type="Proteomes" id="UP000345637">
    <property type="component" value="Unassembled WGS sequence"/>
</dbReference>
<accession>A0A485CTX6</accession>
<dbReference type="EMBL" id="CAADJE010000035">
    <property type="protein sequence ID" value="VFS88259.1"/>
    <property type="molecule type" value="Genomic_DNA"/>
</dbReference>
<gene>
    <name evidence="1" type="ORF">NCTC12998_06485</name>
</gene>
<organism evidence="1 2">
    <name type="scientific">Raoultella planticola</name>
    <name type="common">Klebsiella planticola</name>
    <dbReference type="NCBI Taxonomy" id="575"/>
    <lineage>
        <taxon>Bacteria</taxon>
        <taxon>Pseudomonadati</taxon>
        <taxon>Pseudomonadota</taxon>
        <taxon>Gammaproteobacteria</taxon>
        <taxon>Enterobacterales</taxon>
        <taxon>Enterobacteriaceae</taxon>
        <taxon>Klebsiella/Raoultella group</taxon>
        <taxon>Raoultella</taxon>
    </lineage>
</organism>
<evidence type="ECO:0000313" key="2">
    <source>
        <dbReference type="Proteomes" id="UP000345637"/>
    </source>
</evidence>
<dbReference type="AlphaFoldDB" id="A0A485CTX6"/>
<evidence type="ECO:0000313" key="1">
    <source>
        <dbReference type="EMBL" id="VFS88259.1"/>
    </source>
</evidence>
<proteinExistence type="predicted"/>
<name>A0A485CTX6_RAOPL</name>
<sequence length="86" mass="9584">MTILQCNPLAGPHTQAGKADKIRRGIACFQPDGITVFLKTPANLLYRIAGTGRVKSVRTDKNFKSAAYGNHQLICTAGFWRYFLQR</sequence>
<reference evidence="1 2" key="1">
    <citation type="submission" date="2019-03" db="EMBL/GenBank/DDBJ databases">
        <authorList>
            <consortium name="Pathogen Informatics"/>
        </authorList>
    </citation>
    <scope>NUCLEOTIDE SEQUENCE [LARGE SCALE GENOMIC DNA]</scope>
    <source>
        <strain evidence="1 2">NCTC12998</strain>
    </source>
</reference>